<dbReference type="EMBL" id="FPKX01000074">
    <property type="protein sequence ID" value="SFZ98990.1"/>
    <property type="molecule type" value="Genomic_DNA"/>
</dbReference>
<proteinExistence type="predicted"/>
<dbReference type="AlphaFoldDB" id="A0A1W1EG46"/>
<evidence type="ECO:0000313" key="1">
    <source>
        <dbReference type="EMBL" id="SFZ98990.1"/>
    </source>
</evidence>
<protein>
    <submittedName>
        <fullName evidence="1">Uncharacterized protein</fullName>
    </submittedName>
</protein>
<gene>
    <name evidence="1" type="ORF">MNB_SV-5-904</name>
</gene>
<reference evidence="1" key="1">
    <citation type="submission" date="2016-10" db="EMBL/GenBank/DDBJ databases">
        <authorList>
            <person name="de Groot N.N."/>
        </authorList>
    </citation>
    <scope>NUCLEOTIDE SEQUENCE</scope>
</reference>
<accession>A0A1W1EG46</accession>
<organism evidence="1">
    <name type="scientific">hydrothermal vent metagenome</name>
    <dbReference type="NCBI Taxonomy" id="652676"/>
    <lineage>
        <taxon>unclassified sequences</taxon>
        <taxon>metagenomes</taxon>
        <taxon>ecological metagenomes</taxon>
    </lineage>
</organism>
<sequence length="113" mass="12553">MQIKFGAYDIITHELDNKLSVQILSDLGEVTMHESGDGQHDFPNGVGCKILDAKVKPEAKGLKRYSFGDYTFILGINFAGDLLLFYSQKLYVSKKLINGHDTLTLAFLTDPKA</sequence>
<name>A0A1W1EG46_9ZZZZ</name>